<name>E0XY68_9CHLR</name>
<protein>
    <submittedName>
        <fullName evidence="1">Uncharacterized protein</fullName>
    </submittedName>
</protein>
<proteinExistence type="predicted"/>
<dbReference type="EMBL" id="GU474918">
    <property type="protein sequence ID" value="ADI19359.1"/>
    <property type="molecule type" value="Genomic_DNA"/>
</dbReference>
<reference evidence="1" key="1">
    <citation type="journal article" date="2011" name="Environ. Microbiol.">
        <title>Time-series analyses of Monterey Bay coastal microbial picoplankton using a 'genome proxy' microarray.</title>
        <authorList>
            <person name="Rich V.I."/>
            <person name="Pham V.D."/>
            <person name="Eppley J."/>
            <person name="Shi Y."/>
            <person name="DeLong E.F."/>
        </authorList>
    </citation>
    <scope>NUCLEOTIDE SEQUENCE</scope>
</reference>
<organism evidence="1">
    <name type="scientific">uncultured Chloroflexi bacterium HF0500_03M05</name>
    <dbReference type="NCBI Taxonomy" id="710737"/>
    <lineage>
        <taxon>Bacteria</taxon>
        <taxon>Bacillati</taxon>
        <taxon>Chloroflexota</taxon>
        <taxon>environmental samples</taxon>
    </lineage>
</organism>
<dbReference type="AlphaFoldDB" id="E0XY68"/>
<sequence length="104" mass="11658">MSNFRFERECRTPNSECYTVLRDDSVVGRVDIHFAASAVHATLNIAESLTNEEIQDMIDIMDAELVDSVGITRQEVIIHVHQGRDLGIFSTRNFDGNGGHEHVS</sequence>
<evidence type="ECO:0000313" key="1">
    <source>
        <dbReference type="EMBL" id="ADI19359.1"/>
    </source>
</evidence>
<accession>E0XY68</accession>